<dbReference type="Proteomes" id="UP001595547">
    <property type="component" value="Unassembled WGS sequence"/>
</dbReference>
<comment type="caution">
    <text evidence="2">The sequence shown here is derived from an EMBL/GenBank/DDBJ whole genome shotgun (WGS) entry which is preliminary data.</text>
</comment>
<feature type="transmembrane region" description="Helical" evidence="1">
    <location>
        <begin position="122"/>
        <end position="141"/>
    </location>
</feature>
<reference evidence="3" key="1">
    <citation type="journal article" date="2019" name="Int. J. Syst. Evol. Microbiol.">
        <title>The Global Catalogue of Microorganisms (GCM) 10K type strain sequencing project: providing services to taxonomists for standard genome sequencing and annotation.</title>
        <authorList>
            <consortium name="The Broad Institute Genomics Platform"/>
            <consortium name="The Broad Institute Genome Sequencing Center for Infectious Disease"/>
            <person name="Wu L."/>
            <person name="Ma J."/>
        </authorList>
    </citation>
    <scope>NUCLEOTIDE SEQUENCE [LARGE SCALE GENOMIC DNA]</scope>
    <source>
        <strain evidence="3">KCTC 52039</strain>
    </source>
</reference>
<evidence type="ECO:0000256" key="1">
    <source>
        <dbReference type="SAM" id="Phobius"/>
    </source>
</evidence>
<name>A0ABV7IXS3_9RHOB</name>
<dbReference type="EMBL" id="JBHRTO010000001">
    <property type="protein sequence ID" value="MFC3179892.1"/>
    <property type="molecule type" value="Genomic_DNA"/>
</dbReference>
<dbReference type="PANTHER" id="PTHR37314:SF4">
    <property type="entry name" value="UPF0700 TRANSMEMBRANE PROTEIN YOAK"/>
    <property type="match status" value="1"/>
</dbReference>
<keyword evidence="1" id="KW-1133">Transmembrane helix</keyword>
<accession>A0ABV7IXS3</accession>
<gene>
    <name evidence="2" type="ORF">ACFOGH_02730</name>
</gene>
<evidence type="ECO:0000313" key="3">
    <source>
        <dbReference type="Proteomes" id="UP001595547"/>
    </source>
</evidence>
<proteinExistence type="predicted"/>
<keyword evidence="3" id="KW-1185">Reference proteome</keyword>
<sequence length="254" mass="26373">MPRPPHRQADTPTPSRAIGPRSQVLRRARLIAAHHRAASSDRALALILAAIAGSANAGGFILLGSYTSHMTGYLSAIADNLVLQNLALVGQSLLAISLFICGAASSAIVINWGRAHKPTHQYSLPIGLQGALLAALAALGATPLPEAIAHPLSLGLLCFIMGLQNATITKISYARIRTTHATGMITDVGIELGRAVYGRAFHAPIHADRAKLGILLQLLGTFLLGGIIGALGYGLIGFAFSLPLAAILLTLALL</sequence>
<keyword evidence="1" id="KW-0472">Membrane</keyword>
<evidence type="ECO:0000313" key="2">
    <source>
        <dbReference type="EMBL" id="MFC3179892.1"/>
    </source>
</evidence>
<feature type="transmembrane region" description="Helical" evidence="1">
    <location>
        <begin position="43"/>
        <end position="66"/>
    </location>
</feature>
<keyword evidence="1" id="KW-0812">Transmembrane</keyword>
<dbReference type="Pfam" id="PF06912">
    <property type="entry name" value="DUF1275"/>
    <property type="match status" value="1"/>
</dbReference>
<dbReference type="RefSeq" id="WP_380071511.1">
    <property type="nucleotide sequence ID" value="NZ_JBHRTO010000001.1"/>
</dbReference>
<dbReference type="PANTHER" id="PTHR37314">
    <property type="entry name" value="SLR0142 PROTEIN"/>
    <property type="match status" value="1"/>
</dbReference>
<feature type="transmembrane region" description="Helical" evidence="1">
    <location>
        <begin position="147"/>
        <end position="168"/>
    </location>
</feature>
<dbReference type="InterPro" id="IPR010699">
    <property type="entry name" value="DUF1275"/>
</dbReference>
<protein>
    <submittedName>
        <fullName evidence="2">YoaK family protein</fullName>
    </submittedName>
</protein>
<feature type="transmembrane region" description="Helical" evidence="1">
    <location>
        <begin position="212"/>
        <end position="229"/>
    </location>
</feature>
<organism evidence="2 3">
    <name type="scientific">Cypionkella sinensis</name>
    <dbReference type="NCBI Taxonomy" id="1756043"/>
    <lineage>
        <taxon>Bacteria</taxon>
        <taxon>Pseudomonadati</taxon>
        <taxon>Pseudomonadota</taxon>
        <taxon>Alphaproteobacteria</taxon>
        <taxon>Rhodobacterales</taxon>
        <taxon>Paracoccaceae</taxon>
        <taxon>Cypionkella</taxon>
    </lineage>
</organism>
<feature type="transmembrane region" description="Helical" evidence="1">
    <location>
        <begin position="86"/>
        <end position="110"/>
    </location>
</feature>